<feature type="transmembrane region" description="Helical" evidence="1">
    <location>
        <begin position="6"/>
        <end position="26"/>
    </location>
</feature>
<feature type="transmembrane region" description="Helical" evidence="1">
    <location>
        <begin position="122"/>
        <end position="140"/>
    </location>
</feature>
<dbReference type="Gene3D" id="1.10.3730.20">
    <property type="match status" value="1"/>
</dbReference>
<feature type="transmembrane region" description="Helical" evidence="1">
    <location>
        <begin position="35"/>
        <end position="53"/>
    </location>
</feature>
<keyword evidence="1" id="KW-1133">Transmembrane helix</keyword>
<dbReference type="Pfam" id="PF00892">
    <property type="entry name" value="EamA"/>
    <property type="match status" value="1"/>
</dbReference>
<proteinExistence type="predicted"/>
<feature type="domain" description="EamA" evidence="2">
    <location>
        <begin position="3"/>
        <end position="139"/>
    </location>
</feature>
<dbReference type="AlphaFoldDB" id="A0A1J5SXB7"/>
<feature type="transmembrane region" description="Helical" evidence="1">
    <location>
        <begin position="65"/>
        <end position="84"/>
    </location>
</feature>
<evidence type="ECO:0000313" key="3">
    <source>
        <dbReference type="EMBL" id="OIR13185.1"/>
    </source>
</evidence>
<evidence type="ECO:0000259" key="2">
    <source>
        <dbReference type="Pfam" id="PF00892"/>
    </source>
</evidence>
<dbReference type="PANTHER" id="PTHR22911">
    <property type="entry name" value="ACYL-MALONYL CONDENSING ENZYME-RELATED"/>
    <property type="match status" value="1"/>
</dbReference>
<gene>
    <name evidence="3" type="ORF">GALL_55700</name>
</gene>
<dbReference type="InterPro" id="IPR037185">
    <property type="entry name" value="EmrE-like"/>
</dbReference>
<dbReference type="GO" id="GO:0016020">
    <property type="term" value="C:membrane"/>
    <property type="evidence" value="ECO:0007669"/>
    <property type="project" value="InterPro"/>
</dbReference>
<dbReference type="PANTHER" id="PTHR22911:SF137">
    <property type="entry name" value="SOLUTE CARRIER FAMILY 35 MEMBER G2-RELATED"/>
    <property type="match status" value="1"/>
</dbReference>
<sequence length="141" mass="15586">MEKWILYAIISMVFAGITSVLAKFGMKNLNSDTALVIRTSIVFSIILANGLLFKNAFTEIRHTSLQNILFLALSGITTSLSWVFYYRAMKEGQVSYVASIDKASIVVTLLLSFVLLKEPVTAKVLMGAGFILTGMIILVWK</sequence>
<protein>
    <submittedName>
        <fullName evidence="3">EamA-like transporter family protein</fullName>
    </submittedName>
</protein>
<feature type="transmembrane region" description="Helical" evidence="1">
    <location>
        <begin position="96"/>
        <end position="116"/>
    </location>
</feature>
<dbReference type="SUPFAM" id="SSF103481">
    <property type="entry name" value="Multidrug resistance efflux transporter EmrE"/>
    <property type="match status" value="1"/>
</dbReference>
<organism evidence="3">
    <name type="scientific">mine drainage metagenome</name>
    <dbReference type="NCBI Taxonomy" id="410659"/>
    <lineage>
        <taxon>unclassified sequences</taxon>
        <taxon>metagenomes</taxon>
        <taxon>ecological metagenomes</taxon>
    </lineage>
</organism>
<comment type="caution">
    <text evidence="3">The sequence shown here is derived from an EMBL/GenBank/DDBJ whole genome shotgun (WGS) entry which is preliminary data.</text>
</comment>
<name>A0A1J5SXB7_9ZZZZ</name>
<accession>A0A1J5SXB7</accession>
<keyword evidence="1" id="KW-0812">Transmembrane</keyword>
<dbReference type="EMBL" id="MLJW01000015">
    <property type="protein sequence ID" value="OIR13185.1"/>
    <property type="molecule type" value="Genomic_DNA"/>
</dbReference>
<dbReference type="InterPro" id="IPR000620">
    <property type="entry name" value="EamA_dom"/>
</dbReference>
<keyword evidence="1" id="KW-0472">Membrane</keyword>
<reference evidence="3" key="1">
    <citation type="submission" date="2016-10" db="EMBL/GenBank/DDBJ databases">
        <title>Sequence of Gallionella enrichment culture.</title>
        <authorList>
            <person name="Poehlein A."/>
            <person name="Muehling M."/>
            <person name="Daniel R."/>
        </authorList>
    </citation>
    <scope>NUCLEOTIDE SEQUENCE</scope>
</reference>
<evidence type="ECO:0000256" key="1">
    <source>
        <dbReference type="SAM" id="Phobius"/>
    </source>
</evidence>